<evidence type="ECO:0000256" key="1">
    <source>
        <dbReference type="SAM" id="MobiDB-lite"/>
    </source>
</evidence>
<comment type="caution">
    <text evidence="3">The sequence shown here is derived from an EMBL/GenBank/DDBJ whole genome shotgun (WGS) entry which is preliminary data.</text>
</comment>
<dbReference type="PANTHER" id="PTHR36182:SF2">
    <property type="entry name" value="LYTIC POLYSACCHARIDE MONOOXYGENASE"/>
    <property type="match status" value="1"/>
</dbReference>
<gene>
    <name evidence="3" type="ORF">G7Z17_g5420</name>
</gene>
<dbReference type="PANTHER" id="PTHR36182">
    <property type="entry name" value="PROTEIN, PUTATIVE (AFU_ORTHOLOGUE AFUA_6G10930)-RELATED"/>
    <property type="match status" value="1"/>
</dbReference>
<organism evidence="3 4">
    <name type="scientific">Cylindrodendrum hubeiense</name>
    <dbReference type="NCBI Taxonomy" id="595255"/>
    <lineage>
        <taxon>Eukaryota</taxon>
        <taxon>Fungi</taxon>
        <taxon>Dikarya</taxon>
        <taxon>Ascomycota</taxon>
        <taxon>Pezizomycotina</taxon>
        <taxon>Sordariomycetes</taxon>
        <taxon>Hypocreomycetidae</taxon>
        <taxon>Hypocreales</taxon>
        <taxon>Nectriaceae</taxon>
        <taxon>Cylindrodendrum</taxon>
    </lineage>
</organism>
<dbReference type="Gene3D" id="2.70.50.70">
    <property type="match status" value="1"/>
</dbReference>
<feature type="chain" id="PRO_5040410302" description="Lytic polysaccharide monooxygenase" evidence="2">
    <location>
        <begin position="18"/>
        <end position="385"/>
    </location>
</feature>
<protein>
    <recommendedName>
        <fullName evidence="5">Lytic polysaccharide monooxygenase</fullName>
    </recommendedName>
</protein>
<feature type="compositionally biased region" description="Low complexity" evidence="1">
    <location>
        <begin position="236"/>
        <end position="259"/>
    </location>
</feature>
<reference evidence="3" key="1">
    <citation type="submission" date="2020-03" db="EMBL/GenBank/DDBJ databases">
        <title>Draft Genome Sequence of Cylindrodendrum hubeiense.</title>
        <authorList>
            <person name="Buettner E."/>
            <person name="Kellner H."/>
        </authorList>
    </citation>
    <scope>NUCLEOTIDE SEQUENCE</scope>
    <source>
        <strain evidence="3">IHI 201604</strain>
    </source>
</reference>
<name>A0A9P5LBR4_9HYPO</name>
<evidence type="ECO:0000256" key="2">
    <source>
        <dbReference type="SAM" id="SignalP"/>
    </source>
</evidence>
<keyword evidence="4" id="KW-1185">Reference proteome</keyword>
<keyword evidence="2" id="KW-0732">Signal</keyword>
<evidence type="ECO:0008006" key="5">
    <source>
        <dbReference type="Google" id="ProtNLM"/>
    </source>
</evidence>
<evidence type="ECO:0000313" key="3">
    <source>
        <dbReference type="EMBL" id="KAF7550861.1"/>
    </source>
</evidence>
<dbReference type="EMBL" id="JAANBB010000090">
    <property type="protein sequence ID" value="KAF7550861.1"/>
    <property type="molecule type" value="Genomic_DNA"/>
</dbReference>
<proteinExistence type="predicted"/>
<dbReference type="Proteomes" id="UP000722485">
    <property type="component" value="Unassembled WGS sequence"/>
</dbReference>
<sequence>MFSKTFLLAGLASVASAHMMITSPVPYGLSNLNNSPLDASGSDFPCKLRSGTYDAQGASNVFAQGSTQKLAFVGTAVHGGGSCQISVTTDLEPDANSVWKVIKSIEGGCPAKGQEGNLEGDNADLADPYTYDYTIPAELASGNYTLAWTWFNKVGNREMYMNCAPLTVTGTGGSADHLDTLPDMFTANIGNDCGSVDSADVKFPNPGEDVDLFNGSTDTFAAPTGAGCAAGSGGDSTPVATTAQATAAPATTAAPGSDTTASVPGGVFITVSDEPAATTEAPVATTVAPVASTPVATEAPAATTAPASGDGSSSGDAITAGTACTTEGEWNCISGTSFQRCASGAWTEVQALADGVSCTPGQSADIALSAKRGLMKMRRSLRIRG</sequence>
<evidence type="ECO:0000313" key="4">
    <source>
        <dbReference type="Proteomes" id="UP000722485"/>
    </source>
</evidence>
<feature type="signal peptide" evidence="2">
    <location>
        <begin position="1"/>
        <end position="17"/>
    </location>
</feature>
<dbReference type="AlphaFoldDB" id="A0A9P5LBR4"/>
<feature type="region of interest" description="Disordered" evidence="1">
    <location>
        <begin position="298"/>
        <end position="317"/>
    </location>
</feature>
<accession>A0A9P5LBR4</accession>
<dbReference type="OrthoDB" id="2342176at2759"/>
<feature type="region of interest" description="Disordered" evidence="1">
    <location>
        <begin position="229"/>
        <end position="259"/>
    </location>
</feature>